<dbReference type="GO" id="GO:0051301">
    <property type="term" value="P:cell division"/>
    <property type="evidence" value="ECO:0007669"/>
    <property type="project" value="UniProtKB-KW"/>
</dbReference>
<evidence type="ECO:0000313" key="3">
    <source>
        <dbReference type="EMBL" id="ALO62627.1"/>
    </source>
</evidence>
<geneLocation type="chloroplast" evidence="3"/>
<proteinExistence type="predicted"/>
<accession>A0A0S2LMS1</accession>
<evidence type="ECO:0000259" key="2">
    <source>
        <dbReference type="Pfam" id="PF00004"/>
    </source>
</evidence>
<dbReference type="GO" id="GO:0005524">
    <property type="term" value="F:ATP binding"/>
    <property type="evidence" value="ECO:0007669"/>
    <property type="project" value="InterPro"/>
</dbReference>
<dbReference type="PANTHER" id="PTHR23077:SF117">
    <property type="entry name" value="AAA+ ATPASE DOMAIN-CONTAINING PROTEIN"/>
    <property type="match status" value="1"/>
</dbReference>
<dbReference type="RefSeq" id="YP_009184532.1">
    <property type="nucleotide sequence ID" value="NC_028578.1"/>
</dbReference>
<dbReference type="InterPro" id="IPR003959">
    <property type="entry name" value="ATPase_AAA_core"/>
</dbReference>
<reference evidence="3" key="1">
    <citation type="journal article" date="2015" name="BMC Evol. Biol.">
        <title>Chloroplast phylogenomic analysis of chlorophyte green algae identifies a novel lineage sister to the Sphaeropleales (Chlorophyceae).</title>
        <authorList>
            <person name="Lemieux C."/>
            <person name="Vincent A.T."/>
            <person name="Labarre A."/>
            <person name="Otis C."/>
            <person name="Turmel M."/>
        </authorList>
    </citation>
    <scope>NUCLEOTIDE SEQUENCE</scope>
</reference>
<keyword evidence="3" id="KW-0131">Cell cycle</keyword>
<sequence length="2924" mass="349117">MSGFSKNIFLTKNLTPMTEVSLDSNLQFETQIKSKLNNEKKIKKQNFNFVNNFSPKYNKNLLLALQIKYRKPKSQYYTPYNNTKIFDKYFLSLHKRSQYKNEKKKNLLSKKKLIDTFPNYLKTNCKLNQKRKKDKSLDFGSKSLFTPTKTNNKNRLNNFSSFRINNFDKFMFLNKTLFPFNQKINNSSTSSKNKHIWILNNKLQKKTYSIKNFLNKNNACFLKLKEKKFEFVNNQFTTLQRHNSINFFKNDVSSLVQKEINLPKKKNLKLNSFGYAEKTMEYSKYLQSNTLINIFSKENEPQKFLIKELFTLNFHKKYFDNLKRFNIEILNNVENCYLKILNNFFLKNRQMQFLVLSNNKSYKKNYNWLFQRQNIIKQSMISKFTSKTFSINKIEKIFKKYLVSKFSEKNLFWSKKPITSFLKIKFSNKLLNSQKSIADTLKLFSLVTTHKPFRNNTIFKGSVLDKQNIHFSSNRKTDIKKEKILFSYNKTSNIFLKKIKMKNFNSYKLKAKKTKKTRHSFNITRFQKQKYIQKKRRQKKQKGRTRRRKKRKRFFPRPLLSRYNLYKNFLKVRLFSNVNVEKIRLNLLYNPYEFKNNLSTSLKLTRSTLGINNIIVKNVRRMIKKTSINSLINKEAFQEYNFQNRITNLQKFFNMKVNYLNEQIYQIPKENGIKRDLKSLFLYKNNKKQKLIFFPSVTDKCFSKKLNNIFISSKLSSNYSISSFQNRIKNIFKRIYLSEKNLSNFEKCKYFLFSLLGLEYISHFSYNNSDVFKNNIIYSNSHPLSIVFPCNIKKQPILIPNWYINIKIFPTYFVSNSPFAKFFYIQKTSNYKSILNNRINTTFKNFLTSNGKNKENTFFYKKKITKTFVTQKQIGGEESLKTNEFEKFLTNYSLNPTYSPLFLGYLPKIRFLWSLNKTNMWMFHKKNRKKDVWLYYKTRKQNKTNKSKKLIKQLLNTFQQKSIRLNISSKLTKKFLKLKELGFHYSSIYTEKKEKQIKFISRKNVYSSRYEKLVFSNIPLKSLSLNMSRKSWWTEFFINGSNMLETNKKNTDLLCNFVMKIDTPLRLFHSQSILIQKQNKNLISTDSYDSLVNKKLSSNELLFLSHSLTSKSIFQLQSFFLIESLFIFSLFLKITLFIFFCNIFEVRSILKFSLLGIYKILKNYCKFTYEFFHILTQFTNKLGMSNHLLNYWFEMNIPNSIFISPILNGNIIKWKEQMFNLDLSKNFSCSIEQLYLRNISSVIKLEYLYRKNLSSSKLWKNKEYQKTEMIQTQPFISNSAFKKLIFKLEINEKRESREMSNPLISFQNLNESNSEMSKKEKIQNLELKKYLRKNLIHELNLFSNNTNYFQNFKTSIFIKKSLEEKTKKKYIWFTSKDEYQFWEQNKILSKKQKKHKLGFQKFHFPLDPSNWLIKTFQFWIQQQIYIFNVIKNINILNIANNRLNFQYYPTNKIHFISKQNFDENKYEINTIFKNSKLTKQFINGITIVNIRKKGNDFDTTKSFISLTTRQNFVNLLSKPINQFIPTLFHRYFNIYFNLSFLIVTQIFLYIFQNSFLFFSSFIFKFIDMLEIFGMFVYKSLEKQTELVINWMAYGFVIEWSSDVSVLIPDNFDIYNWKSLIKSNRGFRFFGPIGMFFENRIKFLFLNSLQVLTRYDSDLLIREKKGLIFWNVWSDILIKAAEKYNINIPSLANLKDEQELLVTKMLEDESWSWNNIDPLEIEYLNQSIDGMIPKKWYQFALEKDTSKTFSQDPYRQLKLLVNDAKSISKNLNISRTIVMNNHPPYLDNKKNNKDQFYNENELSILSQELQTFDNAIFKNQDSRNIVKIPFMNLKSPLYQTKQYSTNISQYILPTFKSLSKFASEKYLKSDILFRKKKLTKKQSLFQFFKKSDESWNRWFYLQYFTFQGKDTDFFIDIHPPKSFSHLSFIKYSEAGLEPIGLLTCQIYSGTFLKQVSKNFLVLGAPGTEKSLLVQALAGETEIQIIVDNSRRYALVYRGIALGIKLLKDVFAAIALYTPCLFLLEEIHIIGEKRTQLISDDENSKTTESYLGFDQNEIHEKNQVIYQLTKHALCDYKKPYKGDFSTLIPTHEFCFNLFINNSLLKTRQSFLTPKNPLKTDSNLFEFTNEYSRFDVNKYKNLNSTKNLKILPTRLQLSSEKIFAPPATSPFNILILKEQKKLRKNQRVKEVSWGGTVLEKTNIFPQFTYSIKAKIAMLANMALNNLSVKLDIITDLLIIIDTTRSHRGFAVFATTHLPSLLDPALRRPGRLDDTITLPQKSSLLNKWEILNSNFAFKNSTVDLLNYCFHFNNFENIQISEIISRLKLQLFKQYSENNQFFNTQVFKQRKKLPLTINAKNEKENTKAIKLMNLKTSCTTKKIVNWIQPLKTLLGINIIDSNFISKKFLMKDSAIYKNSIHHNFQNIDKKNNSLFRKKYLYQNNLMLNNDRNYNKTTPENFSRLYFITKTKQLLTRFYFSKSLSARPSKILAYIYHQQGLTLINAYFLKNLKSYGIHFSNFLQNRKHIETNVFQHFYVSSYLLKYHLTSLLSGKIAELFLFSDSKVVFPIVNKPISNDINSEKFEKNNRNKKICWNSLNKNKQYFQGLWSLYGIDNIWRSSYTFFLSLIQKRYLYHKSYVISRLFYIENKTSLKDPLGPPSSSLFLPGRKYENLKRLEALFQQKLFLSISEKLKIHEQQRFIKKLYNKTIQNKFRSELKEIYFSKNIKTFCSNLKNEKENNLENRSIHSNDNNFLESKSNLSTNWSTSLRELIHLQNSMRIPMATNLCNKQKILLRHKFYLKNQWWNGHLAEQNRETTFLSDVDWRSLFQDSFGDILIDFPDPDQYYNPRTRRWILNNGFWSYWENFQYPFYNEIYYHFTMECFNTALSFLNSQREMLDYFSYLGLKKNIGTEINFIQNNLKFYLFLNN</sequence>
<dbReference type="SUPFAM" id="SSF52540">
    <property type="entry name" value="P-loop containing nucleoside triphosphate hydrolases"/>
    <property type="match status" value="2"/>
</dbReference>
<dbReference type="Pfam" id="PF00004">
    <property type="entry name" value="AAA"/>
    <property type="match status" value="1"/>
</dbReference>
<keyword evidence="3" id="KW-0150">Chloroplast</keyword>
<protein>
    <submittedName>
        <fullName evidence="3">Cell division protein</fullName>
    </submittedName>
</protein>
<feature type="domain" description="ATPase AAA-type core" evidence="2">
    <location>
        <begin position="1959"/>
        <end position="2044"/>
    </location>
</feature>
<dbReference type="GeneID" id="26378143"/>
<keyword evidence="3" id="KW-0934">Plastid</keyword>
<organism evidence="3">
    <name type="scientific">Treubaria triappendiculata</name>
    <name type="common">Green alga</name>
    <dbReference type="NCBI Taxonomy" id="1755147"/>
    <lineage>
        <taxon>Eukaryota</taxon>
        <taxon>Viridiplantae</taxon>
        <taxon>Chlorophyta</taxon>
        <taxon>core chlorophytes</taxon>
        <taxon>Chlorophyceae</taxon>
        <taxon>Treubariaceae</taxon>
        <taxon>Treubaria</taxon>
    </lineage>
</organism>
<dbReference type="EMBL" id="KT625410">
    <property type="protein sequence ID" value="ALO62627.1"/>
    <property type="molecule type" value="Genomic_DNA"/>
</dbReference>
<gene>
    <name evidence="3" type="primary">ftsH</name>
</gene>
<name>A0A0S2LMS1_TRETR</name>
<dbReference type="Gene3D" id="3.40.50.300">
    <property type="entry name" value="P-loop containing nucleotide triphosphate hydrolases"/>
    <property type="match status" value="2"/>
</dbReference>
<evidence type="ECO:0000256" key="1">
    <source>
        <dbReference type="SAM" id="MobiDB-lite"/>
    </source>
</evidence>
<dbReference type="Gene3D" id="1.10.8.60">
    <property type="match status" value="1"/>
</dbReference>
<keyword evidence="3" id="KW-0132">Cell division</keyword>
<dbReference type="InterPro" id="IPR050168">
    <property type="entry name" value="AAA_ATPase_domain"/>
</dbReference>
<feature type="region of interest" description="Disordered" evidence="1">
    <location>
        <begin position="531"/>
        <end position="553"/>
    </location>
</feature>
<dbReference type="PANTHER" id="PTHR23077">
    <property type="entry name" value="AAA-FAMILY ATPASE"/>
    <property type="match status" value="1"/>
</dbReference>
<dbReference type="GO" id="GO:0016887">
    <property type="term" value="F:ATP hydrolysis activity"/>
    <property type="evidence" value="ECO:0007669"/>
    <property type="project" value="InterPro"/>
</dbReference>
<dbReference type="InterPro" id="IPR027417">
    <property type="entry name" value="P-loop_NTPase"/>
</dbReference>